<dbReference type="Gene3D" id="3.30.450.40">
    <property type="match status" value="1"/>
</dbReference>
<keyword evidence="5" id="KW-0418">Kinase</keyword>
<dbReference type="Proteomes" id="UP000217257">
    <property type="component" value="Chromosome"/>
</dbReference>
<dbReference type="Pfam" id="PF13188">
    <property type="entry name" value="PAS_8"/>
    <property type="match status" value="1"/>
</dbReference>
<dbReference type="InterPro" id="IPR011006">
    <property type="entry name" value="CheY-like_superfamily"/>
</dbReference>
<dbReference type="SMART" id="SM00387">
    <property type="entry name" value="HATPase_c"/>
    <property type="match status" value="1"/>
</dbReference>
<dbReference type="Pfam" id="PF08447">
    <property type="entry name" value="PAS_3"/>
    <property type="match status" value="1"/>
</dbReference>
<evidence type="ECO:0000256" key="2">
    <source>
        <dbReference type="ARBA" id="ARBA00012438"/>
    </source>
</evidence>
<evidence type="ECO:0000259" key="7">
    <source>
        <dbReference type="PROSITE" id="PS50109"/>
    </source>
</evidence>
<keyword evidence="3 6" id="KW-0597">Phosphoprotein</keyword>
<dbReference type="SUPFAM" id="SSF55781">
    <property type="entry name" value="GAF domain-like"/>
    <property type="match status" value="1"/>
</dbReference>
<keyword evidence="4" id="KW-0808">Transferase</keyword>
<feature type="domain" description="PAC" evidence="10">
    <location>
        <begin position="388"/>
        <end position="440"/>
    </location>
</feature>
<dbReference type="InterPro" id="IPR029016">
    <property type="entry name" value="GAF-like_dom_sf"/>
</dbReference>
<comment type="catalytic activity">
    <reaction evidence="1">
        <text>ATP + protein L-histidine = ADP + protein N-phospho-L-histidine.</text>
        <dbReference type="EC" id="2.7.13.3"/>
    </reaction>
</comment>
<evidence type="ECO:0000313" key="11">
    <source>
        <dbReference type="EMBL" id="ATB40655.1"/>
    </source>
</evidence>
<dbReference type="PROSITE" id="PS50109">
    <property type="entry name" value="HIS_KIN"/>
    <property type="match status" value="1"/>
</dbReference>
<dbReference type="FunFam" id="3.30.450.20:FF:000099">
    <property type="entry name" value="Sensory box sensor histidine kinase"/>
    <property type="match status" value="1"/>
</dbReference>
<evidence type="ECO:0000259" key="10">
    <source>
        <dbReference type="PROSITE" id="PS50113"/>
    </source>
</evidence>
<dbReference type="InterPro" id="IPR000700">
    <property type="entry name" value="PAS-assoc_C"/>
</dbReference>
<dbReference type="NCBIfam" id="TIGR00229">
    <property type="entry name" value="sensory_box"/>
    <property type="match status" value="1"/>
</dbReference>
<dbReference type="Gene3D" id="1.10.287.130">
    <property type="match status" value="1"/>
</dbReference>
<dbReference type="Pfam" id="PF00512">
    <property type="entry name" value="HisKA"/>
    <property type="match status" value="1"/>
</dbReference>
<evidence type="ECO:0000313" key="12">
    <source>
        <dbReference type="Proteomes" id="UP000217257"/>
    </source>
</evidence>
<name>A0A250J9R8_9BACT</name>
<organism evidence="11 12">
    <name type="scientific">Cystobacter fuscus</name>
    <dbReference type="NCBI Taxonomy" id="43"/>
    <lineage>
        <taxon>Bacteria</taxon>
        <taxon>Pseudomonadati</taxon>
        <taxon>Myxococcota</taxon>
        <taxon>Myxococcia</taxon>
        <taxon>Myxococcales</taxon>
        <taxon>Cystobacterineae</taxon>
        <taxon>Archangiaceae</taxon>
        <taxon>Cystobacter</taxon>
    </lineage>
</organism>
<dbReference type="PANTHER" id="PTHR43547:SF2">
    <property type="entry name" value="HYBRID SIGNAL TRANSDUCTION HISTIDINE KINASE C"/>
    <property type="match status" value="1"/>
</dbReference>
<dbReference type="PANTHER" id="PTHR43547">
    <property type="entry name" value="TWO-COMPONENT HISTIDINE KINASE"/>
    <property type="match status" value="1"/>
</dbReference>
<dbReference type="SUPFAM" id="SSF55785">
    <property type="entry name" value="PYP-like sensor domain (PAS domain)"/>
    <property type="match status" value="2"/>
</dbReference>
<dbReference type="EMBL" id="CP022098">
    <property type="protein sequence ID" value="ATB40655.1"/>
    <property type="molecule type" value="Genomic_DNA"/>
</dbReference>
<dbReference type="Gene3D" id="3.40.50.2300">
    <property type="match status" value="1"/>
</dbReference>
<dbReference type="InterPro" id="IPR003018">
    <property type="entry name" value="GAF"/>
</dbReference>
<dbReference type="Pfam" id="PF00072">
    <property type="entry name" value="Response_reg"/>
    <property type="match status" value="1"/>
</dbReference>
<gene>
    <name evidence="11" type="ORF">CYFUS_006106</name>
</gene>
<dbReference type="InterPro" id="IPR003661">
    <property type="entry name" value="HisK_dim/P_dom"/>
</dbReference>
<dbReference type="SUPFAM" id="SSF55874">
    <property type="entry name" value="ATPase domain of HSP90 chaperone/DNA topoisomerase II/histidine kinase"/>
    <property type="match status" value="1"/>
</dbReference>
<dbReference type="SMART" id="SM00448">
    <property type="entry name" value="REC"/>
    <property type="match status" value="1"/>
</dbReference>
<dbReference type="InterPro" id="IPR036097">
    <property type="entry name" value="HisK_dim/P_sf"/>
</dbReference>
<feature type="domain" description="Histidine kinase" evidence="7">
    <location>
        <begin position="626"/>
        <end position="847"/>
    </location>
</feature>
<proteinExistence type="predicted"/>
<feature type="modified residue" description="4-aspartylphosphate" evidence="6">
    <location>
        <position position="65"/>
    </location>
</feature>
<dbReference type="AlphaFoldDB" id="A0A250J9R8"/>
<protein>
    <recommendedName>
        <fullName evidence="2">histidine kinase</fullName>
        <ecNumber evidence="2">2.7.13.3</ecNumber>
    </recommendedName>
</protein>
<dbReference type="SMART" id="SM00086">
    <property type="entry name" value="PAC"/>
    <property type="match status" value="1"/>
</dbReference>
<dbReference type="PROSITE" id="PS50113">
    <property type="entry name" value="PAC"/>
    <property type="match status" value="1"/>
</dbReference>
<feature type="domain" description="Response regulatory" evidence="8">
    <location>
        <begin position="16"/>
        <end position="133"/>
    </location>
</feature>
<dbReference type="FunFam" id="3.30.450.40:FF:000035">
    <property type="entry name" value="PAS sensor protein"/>
    <property type="match status" value="1"/>
</dbReference>
<dbReference type="InterPro" id="IPR036890">
    <property type="entry name" value="HATPase_C_sf"/>
</dbReference>
<evidence type="ECO:0000256" key="5">
    <source>
        <dbReference type="ARBA" id="ARBA00022777"/>
    </source>
</evidence>
<dbReference type="InterPro" id="IPR003594">
    <property type="entry name" value="HATPase_dom"/>
</dbReference>
<dbReference type="KEGG" id="cfus:CYFUS_006106"/>
<feature type="domain" description="PAS" evidence="9">
    <location>
        <begin position="315"/>
        <end position="385"/>
    </location>
</feature>
<sequence length="848" mass="92909">MPSVSSSPSTPLPPAPLLLVDDYPPNLIALEAVLAPLGQPLVKVTSGEEALKAMLSEDFAAVLLDVQMPGLSGLETATIIKQRKRSAATPILFLSAVSRDEGAILEGYAHGAVDYIVKPYDADILRAKVGVFVDLYRRGRQLQREEAEMRRRERELLERESAARVQAAAQQHAESLNERLTAQQQWLEAVLHRIPVPLVLVERGSGRFTFANAAADRMWGGTYPRPETRAEYDRLVTVRHLDGAPIPPEQMASARTARGESVSGLQMLLDTPRGTTAILVESSQVPAMEGSPAVGVVTFQDISALKQAERALQKREQEFRTLAESMPQVVWTARADGQLDYVNQVLTRYMGREEAAALGNSWTQLIHPEDLDETLRRWTHSVRTGEPFEVEYRMRRADGAYRWFLTRATCMREPDGRPLKWFGTATDIDDARRTRDAHRFLAEASAMLGSTLDAEATLQQVARLAVPTLADWCCVDMLEEDGSLRRLAVSHTDPAKVRLAWEIARRYALNLKAAHGVPHVLRTGETSWVPDVTEAMLVAATGGDPERLGMARQLGLRSFLAVPLLARGKLLGVLILAHSESGRRYDEADVRLAEDLGRRAGLAVDNARLYAASQTAVQLRDDFLGVASHELKTPLTPIQLKVQALQRRVSAEPDGVLPARQVGAVLDAVSTQTRKLSVLVSGLLDVSRISTGRLELHLEPVDLASLVREVAHAFEAEAAKADCALRLRLAEAPVVGRWDRLRLEQVVTNLLTNALKYGAGRPVEVTLATVDGRALLGVRDEGIGIAAEAQARIFEKFERAVSDRHYGGLGLGLYITREIVRALGGGVSVESEPERGALFTVSLPLVGP</sequence>
<dbReference type="CDD" id="cd00075">
    <property type="entry name" value="HATPase"/>
    <property type="match status" value="1"/>
</dbReference>
<evidence type="ECO:0000259" key="9">
    <source>
        <dbReference type="PROSITE" id="PS50112"/>
    </source>
</evidence>
<dbReference type="CDD" id="cd00130">
    <property type="entry name" value="PAS"/>
    <property type="match status" value="1"/>
</dbReference>
<dbReference type="SMART" id="SM00091">
    <property type="entry name" value="PAS"/>
    <property type="match status" value="2"/>
</dbReference>
<dbReference type="InterPro" id="IPR001789">
    <property type="entry name" value="Sig_transdc_resp-reg_receiver"/>
</dbReference>
<dbReference type="PROSITE" id="PS50110">
    <property type="entry name" value="RESPONSE_REGULATORY"/>
    <property type="match status" value="1"/>
</dbReference>
<dbReference type="CDD" id="cd00082">
    <property type="entry name" value="HisKA"/>
    <property type="match status" value="1"/>
</dbReference>
<dbReference type="InterPro" id="IPR013655">
    <property type="entry name" value="PAS_fold_3"/>
</dbReference>
<dbReference type="InterPro" id="IPR000014">
    <property type="entry name" value="PAS"/>
</dbReference>
<dbReference type="Pfam" id="PF02518">
    <property type="entry name" value="HATPase_c"/>
    <property type="match status" value="1"/>
</dbReference>
<dbReference type="InterPro" id="IPR005467">
    <property type="entry name" value="His_kinase_dom"/>
</dbReference>
<dbReference type="Gene3D" id="3.30.565.10">
    <property type="entry name" value="Histidine kinase-like ATPase, C-terminal domain"/>
    <property type="match status" value="1"/>
</dbReference>
<dbReference type="InterPro" id="IPR004358">
    <property type="entry name" value="Sig_transdc_His_kin-like_C"/>
</dbReference>
<dbReference type="SUPFAM" id="SSF47384">
    <property type="entry name" value="Homodimeric domain of signal transducing histidine kinase"/>
    <property type="match status" value="1"/>
</dbReference>
<dbReference type="SMART" id="SM00065">
    <property type="entry name" value="GAF"/>
    <property type="match status" value="1"/>
</dbReference>
<evidence type="ECO:0000256" key="4">
    <source>
        <dbReference type="ARBA" id="ARBA00022679"/>
    </source>
</evidence>
<evidence type="ECO:0000256" key="6">
    <source>
        <dbReference type="PROSITE-ProRule" id="PRU00169"/>
    </source>
</evidence>
<dbReference type="InterPro" id="IPR035965">
    <property type="entry name" value="PAS-like_dom_sf"/>
</dbReference>
<dbReference type="Gene3D" id="3.30.450.20">
    <property type="entry name" value="PAS domain"/>
    <property type="match status" value="2"/>
</dbReference>
<evidence type="ECO:0000256" key="1">
    <source>
        <dbReference type="ARBA" id="ARBA00000085"/>
    </source>
</evidence>
<dbReference type="PRINTS" id="PR00344">
    <property type="entry name" value="BCTRLSENSOR"/>
</dbReference>
<dbReference type="PROSITE" id="PS50112">
    <property type="entry name" value="PAS"/>
    <property type="match status" value="1"/>
</dbReference>
<reference evidence="11 12" key="1">
    <citation type="submission" date="2017-06" db="EMBL/GenBank/DDBJ databases">
        <title>Sequencing and comparative analysis of myxobacterial genomes.</title>
        <authorList>
            <person name="Rupp O."/>
            <person name="Goesmann A."/>
            <person name="Sogaard-Andersen L."/>
        </authorList>
    </citation>
    <scope>NUCLEOTIDE SEQUENCE [LARGE SCALE GENOMIC DNA]</scope>
    <source>
        <strain evidence="11 12">DSM 52655</strain>
    </source>
</reference>
<dbReference type="Pfam" id="PF01590">
    <property type="entry name" value="GAF"/>
    <property type="match status" value="1"/>
</dbReference>
<accession>A0A250J9R8</accession>
<evidence type="ECO:0000259" key="8">
    <source>
        <dbReference type="PROSITE" id="PS50110"/>
    </source>
</evidence>
<dbReference type="SMART" id="SM00388">
    <property type="entry name" value="HisKA"/>
    <property type="match status" value="1"/>
</dbReference>
<evidence type="ECO:0000256" key="3">
    <source>
        <dbReference type="ARBA" id="ARBA00022553"/>
    </source>
</evidence>
<dbReference type="GO" id="GO:0000155">
    <property type="term" value="F:phosphorelay sensor kinase activity"/>
    <property type="evidence" value="ECO:0007669"/>
    <property type="project" value="InterPro"/>
</dbReference>
<dbReference type="SUPFAM" id="SSF52172">
    <property type="entry name" value="CheY-like"/>
    <property type="match status" value="1"/>
</dbReference>
<dbReference type="InterPro" id="IPR001610">
    <property type="entry name" value="PAC"/>
</dbReference>
<dbReference type="EC" id="2.7.13.3" evidence="2"/>
<dbReference type="FunFam" id="3.30.565.10:FF:000006">
    <property type="entry name" value="Sensor histidine kinase WalK"/>
    <property type="match status" value="1"/>
</dbReference>